<reference evidence="1 2" key="1">
    <citation type="submission" date="2019-06" db="EMBL/GenBank/DDBJ databases">
        <title>Draft genomes of female and male turbot (Scophthalmus maximus).</title>
        <authorList>
            <person name="Xu H."/>
            <person name="Xu X.-W."/>
            <person name="Shao C."/>
            <person name="Chen S."/>
        </authorList>
    </citation>
    <scope>NUCLEOTIDE SEQUENCE [LARGE SCALE GENOMIC DNA]</scope>
    <source>
        <strain evidence="1">Ysfricsl-2016a</strain>
        <tissue evidence="1">Blood</tissue>
    </source>
</reference>
<protein>
    <submittedName>
        <fullName evidence="1">Uncharacterized protein</fullName>
    </submittedName>
</protein>
<comment type="caution">
    <text evidence="1">The sequence shown here is derived from an EMBL/GenBank/DDBJ whole genome shotgun (WGS) entry which is preliminary data.</text>
</comment>
<organism evidence="1 2">
    <name type="scientific">Scophthalmus maximus</name>
    <name type="common">Turbot</name>
    <name type="synonym">Psetta maxima</name>
    <dbReference type="NCBI Taxonomy" id="52904"/>
    <lineage>
        <taxon>Eukaryota</taxon>
        <taxon>Metazoa</taxon>
        <taxon>Chordata</taxon>
        <taxon>Craniata</taxon>
        <taxon>Vertebrata</taxon>
        <taxon>Euteleostomi</taxon>
        <taxon>Actinopterygii</taxon>
        <taxon>Neopterygii</taxon>
        <taxon>Teleostei</taxon>
        <taxon>Neoteleostei</taxon>
        <taxon>Acanthomorphata</taxon>
        <taxon>Carangaria</taxon>
        <taxon>Pleuronectiformes</taxon>
        <taxon>Pleuronectoidei</taxon>
        <taxon>Scophthalmidae</taxon>
        <taxon>Scophthalmus</taxon>
    </lineage>
</organism>
<accession>A0A6A4TQ88</accession>
<name>A0A6A4TQ88_SCOMX</name>
<dbReference type="AlphaFoldDB" id="A0A6A4TQ88"/>
<dbReference type="EMBL" id="VEVO01000001">
    <property type="protein sequence ID" value="KAF0046518.1"/>
    <property type="molecule type" value="Genomic_DNA"/>
</dbReference>
<gene>
    <name evidence="1" type="ORF">F2P81_000151</name>
</gene>
<dbReference type="Proteomes" id="UP000438429">
    <property type="component" value="Unassembled WGS sequence"/>
</dbReference>
<sequence>MGVESDDVTPACCSVASYTDTANTCQLASTTIGTVSQMKNNPWLFALSRSSCFKRLESKEMNRLLQVELC</sequence>
<proteinExistence type="predicted"/>
<evidence type="ECO:0000313" key="2">
    <source>
        <dbReference type="Proteomes" id="UP000438429"/>
    </source>
</evidence>
<evidence type="ECO:0000313" key="1">
    <source>
        <dbReference type="EMBL" id="KAF0046518.1"/>
    </source>
</evidence>